<dbReference type="Proteomes" id="UP001203297">
    <property type="component" value="Unassembled WGS sequence"/>
</dbReference>
<evidence type="ECO:0000256" key="4">
    <source>
        <dbReference type="ARBA" id="ARBA00023002"/>
    </source>
</evidence>
<sequence>MAPSLIETVSQTTESVTSGVASLKLKLDEKQAVKADKGPSYPLYFPHYDDSEKFPPTEIFEFSDPGLRADPRLPHLLAEGVKRSDLSPYIGTELRDVQLSQLNKEGLDEDISRERQIEIARHFGPIQVHPTSGNVKGFPEFHVVYRDAENDHFREYIGGNRANLTSWHSDVSYEKQPPGTTLFWILDQPELGGDTIFASQVEAYNRLSPEFQKRLEGLRAVHTAVPQAEHSALAVDLCDHPVVRQHPVTGEKALYVNQGFTKHIVGFKTEESEFLLKFLFDHIAKGADFQ</sequence>
<keyword evidence="4" id="KW-0560">Oxidoreductase</keyword>
<dbReference type="SUPFAM" id="SSF51197">
    <property type="entry name" value="Clavaminate synthase-like"/>
    <property type="match status" value="1"/>
</dbReference>
<evidence type="ECO:0000256" key="2">
    <source>
        <dbReference type="ARBA" id="ARBA00022723"/>
    </source>
</evidence>
<evidence type="ECO:0000313" key="7">
    <source>
        <dbReference type="EMBL" id="KAI0298971.1"/>
    </source>
</evidence>
<evidence type="ECO:0000256" key="5">
    <source>
        <dbReference type="ARBA" id="ARBA00023004"/>
    </source>
</evidence>
<keyword evidence="2" id="KW-0479">Metal-binding</keyword>
<accession>A0AAD4M2N0</accession>
<comment type="caution">
    <text evidence="7">The sequence shown here is derived from an EMBL/GenBank/DDBJ whole genome shotgun (WGS) entry which is preliminary data.</text>
</comment>
<dbReference type="InterPro" id="IPR003819">
    <property type="entry name" value="TauD/TfdA-like"/>
</dbReference>
<organism evidence="7 8">
    <name type="scientific">Multifurca ochricompacta</name>
    <dbReference type="NCBI Taxonomy" id="376703"/>
    <lineage>
        <taxon>Eukaryota</taxon>
        <taxon>Fungi</taxon>
        <taxon>Dikarya</taxon>
        <taxon>Basidiomycota</taxon>
        <taxon>Agaricomycotina</taxon>
        <taxon>Agaricomycetes</taxon>
        <taxon>Russulales</taxon>
        <taxon>Russulaceae</taxon>
        <taxon>Multifurca</taxon>
    </lineage>
</organism>
<gene>
    <name evidence="7" type="ORF">B0F90DRAFT_1818304</name>
</gene>
<evidence type="ECO:0000256" key="3">
    <source>
        <dbReference type="ARBA" id="ARBA00022964"/>
    </source>
</evidence>
<dbReference type="PANTHER" id="PTHR30468">
    <property type="entry name" value="ALPHA-KETOGLUTARATE-DEPENDENT SULFONATE DIOXYGENASE"/>
    <property type="match status" value="1"/>
</dbReference>
<proteinExistence type="inferred from homology"/>
<reference evidence="7" key="1">
    <citation type="journal article" date="2022" name="New Phytol.">
        <title>Evolutionary transition to the ectomycorrhizal habit in the genomes of a hyperdiverse lineage of mushroom-forming fungi.</title>
        <authorList>
            <person name="Looney B."/>
            <person name="Miyauchi S."/>
            <person name="Morin E."/>
            <person name="Drula E."/>
            <person name="Courty P.E."/>
            <person name="Kohler A."/>
            <person name="Kuo A."/>
            <person name="LaButti K."/>
            <person name="Pangilinan J."/>
            <person name="Lipzen A."/>
            <person name="Riley R."/>
            <person name="Andreopoulos W."/>
            <person name="He G."/>
            <person name="Johnson J."/>
            <person name="Nolan M."/>
            <person name="Tritt A."/>
            <person name="Barry K.W."/>
            <person name="Grigoriev I.V."/>
            <person name="Nagy L.G."/>
            <person name="Hibbett D."/>
            <person name="Henrissat B."/>
            <person name="Matheny P.B."/>
            <person name="Labbe J."/>
            <person name="Martin F.M."/>
        </authorList>
    </citation>
    <scope>NUCLEOTIDE SEQUENCE</scope>
    <source>
        <strain evidence="7">BPL690</strain>
    </source>
</reference>
<name>A0AAD4M2N0_9AGAM</name>
<dbReference type="InterPro" id="IPR042098">
    <property type="entry name" value="TauD-like_sf"/>
</dbReference>
<dbReference type="GO" id="GO:0005737">
    <property type="term" value="C:cytoplasm"/>
    <property type="evidence" value="ECO:0007669"/>
    <property type="project" value="TreeGrafter"/>
</dbReference>
<evidence type="ECO:0000313" key="8">
    <source>
        <dbReference type="Proteomes" id="UP001203297"/>
    </source>
</evidence>
<protein>
    <recommendedName>
        <fullName evidence="6">TauD/TfdA-like domain-containing protein</fullName>
    </recommendedName>
</protein>
<dbReference type="EMBL" id="WTXG01000025">
    <property type="protein sequence ID" value="KAI0298971.1"/>
    <property type="molecule type" value="Genomic_DNA"/>
</dbReference>
<keyword evidence="5" id="KW-0408">Iron</keyword>
<keyword evidence="3" id="KW-0223">Dioxygenase</keyword>
<dbReference type="GO" id="GO:0016706">
    <property type="term" value="F:2-oxoglutarate-dependent dioxygenase activity"/>
    <property type="evidence" value="ECO:0007669"/>
    <property type="project" value="TreeGrafter"/>
</dbReference>
<dbReference type="Pfam" id="PF02668">
    <property type="entry name" value="TauD"/>
    <property type="match status" value="1"/>
</dbReference>
<dbReference type="InterPro" id="IPR051323">
    <property type="entry name" value="AtsK-like"/>
</dbReference>
<evidence type="ECO:0000256" key="1">
    <source>
        <dbReference type="ARBA" id="ARBA00005896"/>
    </source>
</evidence>
<feature type="domain" description="TauD/TfdA-like" evidence="6">
    <location>
        <begin position="110"/>
        <end position="285"/>
    </location>
</feature>
<evidence type="ECO:0000259" key="6">
    <source>
        <dbReference type="Pfam" id="PF02668"/>
    </source>
</evidence>
<comment type="similarity">
    <text evidence="1">Belongs to the TfdA dioxygenase family.</text>
</comment>
<dbReference type="Gene3D" id="3.60.130.10">
    <property type="entry name" value="Clavaminate synthase-like"/>
    <property type="match status" value="1"/>
</dbReference>
<dbReference type="GO" id="GO:0046872">
    <property type="term" value="F:metal ion binding"/>
    <property type="evidence" value="ECO:0007669"/>
    <property type="project" value="UniProtKB-KW"/>
</dbReference>
<keyword evidence="8" id="KW-1185">Reference proteome</keyword>
<dbReference type="PANTHER" id="PTHR30468:SF1">
    <property type="entry name" value="ALPHA-KETOGLUTARATE-DEPENDENT SULFONATE DIOXYGENASE"/>
    <property type="match status" value="1"/>
</dbReference>
<dbReference type="AlphaFoldDB" id="A0AAD4M2N0"/>